<evidence type="ECO:0008006" key="4">
    <source>
        <dbReference type="Google" id="ProtNLM"/>
    </source>
</evidence>
<evidence type="ECO:0000313" key="3">
    <source>
        <dbReference type="Proteomes" id="UP000199687"/>
    </source>
</evidence>
<feature type="transmembrane region" description="Helical" evidence="1">
    <location>
        <begin position="108"/>
        <end position="128"/>
    </location>
</feature>
<feature type="transmembrane region" description="Helical" evidence="1">
    <location>
        <begin position="47"/>
        <end position="66"/>
    </location>
</feature>
<dbReference type="Proteomes" id="UP000199687">
    <property type="component" value="Unassembled WGS sequence"/>
</dbReference>
<keyword evidence="3" id="KW-1185">Reference proteome</keyword>
<feature type="transmembrane region" description="Helical" evidence="1">
    <location>
        <begin position="180"/>
        <end position="206"/>
    </location>
</feature>
<accession>A0A1H9V9H5</accession>
<keyword evidence="1" id="KW-1133">Transmembrane helix</keyword>
<dbReference type="STRING" id="531814.SAMN04487944_12226"/>
<keyword evidence="1" id="KW-0472">Membrane</keyword>
<feature type="transmembrane region" description="Helical" evidence="1">
    <location>
        <begin position="78"/>
        <end position="96"/>
    </location>
</feature>
<feature type="transmembrane region" description="Helical" evidence="1">
    <location>
        <begin position="140"/>
        <end position="160"/>
    </location>
</feature>
<proteinExistence type="predicted"/>
<dbReference type="OrthoDB" id="9809977at2"/>
<dbReference type="InterPro" id="IPR049713">
    <property type="entry name" value="Pr6Pr-like"/>
</dbReference>
<protein>
    <recommendedName>
        <fullName evidence="4">Pr6Pr family membrane protein</fullName>
    </recommendedName>
</protein>
<gene>
    <name evidence="2" type="ORF">SAMN04487944_12226</name>
</gene>
<dbReference type="AlphaFoldDB" id="A0A1H9V9H5"/>
<reference evidence="2 3" key="1">
    <citation type="submission" date="2016-10" db="EMBL/GenBank/DDBJ databases">
        <authorList>
            <person name="de Groot N.N."/>
        </authorList>
    </citation>
    <scope>NUCLEOTIDE SEQUENCE [LARGE SCALE GENOMIC DNA]</scope>
    <source>
        <strain evidence="2 3">CGMCC 1.7727</strain>
    </source>
</reference>
<organism evidence="2 3">
    <name type="scientific">Gracilibacillus ureilyticus</name>
    <dbReference type="NCBI Taxonomy" id="531814"/>
    <lineage>
        <taxon>Bacteria</taxon>
        <taxon>Bacillati</taxon>
        <taxon>Bacillota</taxon>
        <taxon>Bacilli</taxon>
        <taxon>Bacillales</taxon>
        <taxon>Bacillaceae</taxon>
        <taxon>Gracilibacillus</taxon>
    </lineage>
</organism>
<sequence>MGNFNRQKSISQPKLVLHLIIFLICFISVILHVIYSPVPLVSITKFTIQSNLIVSLTFLFSSFTLLKRKDDDSLLAYFKNASVLFMAVCILTYHFLLASGGEYEGFRIITNFTLHYLIPILVFLNWLLFESKQKYRFRSILYWMIFPAIYTAVSLLRGLVDGFYPYFFFNPNGEIPAGVGSYANVGLFIVAFLLVLAVFGAVLIIFNRLFIYFSRTPQQEVKKTKVL</sequence>
<dbReference type="EMBL" id="FOGL01000022">
    <property type="protein sequence ID" value="SES18064.1"/>
    <property type="molecule type" value="Genomic_DNA"/>
</dbReference>
<dbReference type="NCBIfam" id="NF038065">
    <property type="entry name" value="Pr6Pr"/>
    <property type="match status" value="1"/>
</dbReference>
<feature type="transmembrane region" description="Helical" evidence="1">
    <location>
        <begin position="15"/>
        <end position="35"/>
    </location>
</feature>
<keyword evidence="1" id="KW-0812">Transmembrane</keyword>
<name>A0A1H9V9H5_9BACI</name>
<evidence type="ECO:0000256" key="1">
    <source>
        <dbReference type="SAM" id="Phobius"/>
    </source>
</evidence>
<dbReference type="RefSeq" id="WP_089743504.1">
    <property type="nucleotide sequence ID" value="NZ_FOGL01000022.1"/>
</dbReference>
<evidence type="ECO:0000313" key="2">
    <source>
        <dbReference type="EMBL" id="SES18064.1"/>
    </source>
</evidence>